<evidence type="ECO:0000256" key="1">
    <source>
        <dbReference type="ARBA" id="ARBA00004141"/>
    </source>
</evidence>
<dbReference type="RefSeq" id="WP_376847034.1">
    <property type="nucleotide sequence ID" value="NZ_JBHSFW010000013.1"/>
</dbReference>
<organism evidence="7 8">
    <name type="scientific">Camelliibacillus cellulosilyticus</name>
    <dbReference type="NCBI Taxonomy" id="2174486"/>
    <lineage>
        <taxon>Bacteria</taxon>
        <taxon>Bacillati</taxon>
        <taxon>Bacillota</taxon>
        <taxon>Bacilli</taxon>
        <taxon>Bacillales</taxon>
        <taxon>Sporolactobacillaceae</taxon>
        <taxon>Camelliibacillus</taxon>
    </lineage>
</organism>
<feature type="transmembrane region" description="Helical" evidence="6">
    <location>
        <begin position="46"/>
        <end position="67"/>
    </location>
</feature>
<dbReference type="Proteomes" id="UP001596022">
    <property type="component" value="Unassembled WGS sequence"/>
</dbReference>
<feature type="transmembrane region" description="Helical" evidence="6">
    <location>
        <begin position="73"/>
        <end position="90"/>
    </location>
</feature>
<feature type="transmembrane region" description="Helical" evidence="6">
    <location>
        <begin position="136"/>
        <end position="158"/>
    </location>
</feature>
<dbReference type="PANTHER" id="PTHR30238:SF4">
    <property type="entry name" value="SLL1022 PROTEIN"/>
    <property type="match status" value="1"/>
</dbReference>
<keyword evidence="3 6" id="KW-0812">Transmembrane</keyword>
<reference evidence="8" key="1">
    <citation type="journal article" date="2019" name="Int. J. Syst. Evol. Microbiol.">
        <title>The Global Catalogue of Microorganisms (GCM) 10K type strain sequencing project: providing services to taxonomists for standard genome sequencing and annotation.</title>
        <authorList>
            <consortium name="The Broad Institute Genomics Platform"/>
            <consortium name="The Broad Institute Genome Sequencing Center for Infectious Disease"/>
            <person name="Wu L."/>
            <person name="Ma J."/>
        </authorList>
    </citation>
    <scope>NUCLEOTIDE SEQUENCE [LARGE SCALE GENOMIC DNA]</scope>
    <source>
        <strain evidence="8">CGMCC 1.16306</strain>
    </source>
</reference>
<dbReference type="InterPro" id="IPR005496">
    <property type="entry name" value="Integral_membrane_TerC"/>
</dbReference>
<dbReference type="PANTHER" id="PTHR30238">
    <property type="entry name" value="MEMBRANE BOUND PREDICTED REDOX MODULATOR"/>
    <property type="match status" value="1"/>
</dbReference>
<dbReference type="EMBL" id="JBHSFW010000013">
    <property type="protein sequence ID" value="MFC4619931.1"/>
    <property type="molecule type" value="Genomic_DNA"/>
</dbReference>
<feature type="transmembrane region" description="Helical" evidence="6">
    <location>
        <begin position="111"/>
        <end position="130"/>
    </location>
</feature>
<dbReference type="Pfam" id="PF03741">
    <property type="entry name" value="TerC"/>
    <property type="match status" value="1"/>
</dbReference>
<name>A0ABV9GP16_9BACL</name>
<evidence type="ECO:0000256" key="3">
    <source>
        <dbReference type="ARBA" id="ARBA00022692"/>
    </source>
</evidence>
<protein>
    <submittedName>
        <fullName evidence="7">TerC family protein</fullName>
    </submittedName>
</protein>
<proteinExistence type="inferred from homology"/>
<feature type="transmembrane region" description="Helical" evidence="6">
    <location>
        <begin position="165"/>
        <end position="189"/>
    </location>
</feature>
<evidence type="ECO:0000313" key="8">
    <source>
        <dbReference type="Proteomes" id="UP001596022"/>
    </source>
</evidence>
<dbReference type="InterPro" id="IPR022301">
    <property type="entry name" value="Integral_membrane_YjbE"/>
</dbReference>
<keyword evidence="4 6" id="KW-1133">Transmembrane helix</keyword>
<dbReference type="NCBIfam" id="TIGR03717">
    <property type="entry name" value="R_switched_YjbE"/>
    <property type="match status" value="1"/>
</dbReference>
<comment type="caution">
    <text evidence="7">The sequence shown here is derived from an EMBL/GenBank/DDBJ whole genome shotgun (WGS) entry which is preliminary data.</text>
</comment>
<gene>
    <name evidence="7" type="ORF">ACFO4N_14555</name>
</gene>
<comment type="similarity">
    <text evidence="2">Belongs to the TerC family.</text>
</comment>
<sequence>MAMLSLDFITSLLLIIGIDLILAGDNAIVIGLAARNLPKKEQKKAIVWGTVGAVGIRALATLGVVWLLKLPGLHLIGGLLLMWMAYQLLVEKNQHEDVKAGNSLWGAVRTIIIADALMGLDNVLAIAGAADNQYLLVVLGLVISVPIVMWGSTLFIRLIDRYPWVIYIGSAILAFTAAKMAVTEGFIAAVIDKPYLKWPIILVVIAAVLWFGARKNRKDKNMSKKERLEDVGG</sequence>
<evidence type="ECO:0000256" key="2">
    <source>
        <dbReference type="ARBA" id="ARBA00007511"/>
    </source>
</evidence>
<evidence type="ECO:0000313" key="7">
    <source>
        <dbReference type="EMBL" id="MFC4619931.1"/>
    </source>
</evidence>
<feature type="transmembrane region" description="Helical" evidence="6">
    <location>
        <begin position="195"/>
        <end position="213"/>
    </location>
</feature>
<evidence type="ECO:0000256" key="5">
    <source>
        <dbReference type="ARBA" id="ARBA00023136"/>
    </source>
</evidence>
<comment type="subcellular location">
    <subcellularLocation>
        <location evidence="1">Membrane</location>
        <topology evidence="1">Multi-pass membrane protein</topology>
    </subcellularLocation>
</comment>
<accession>A0ABV9GP16</accession>
<keyword evidence="5 6" id="KW-0472">Membrane</keyword>
<feature type="transmembrane region" description="Helical" evidence="6">
    <location>
        <begin position="12"/>
        <end position="34"/>
    </location>
</feature>
<keyword evidence="8" id="KW-1185">Reference proteome</keyword>
<evidence type="ECO:0000256" key="4">
    <source>
        <dbReference type="ARBA" id="ARBA00022989"/>
    </source>
</evidence>
<evidence type="ECO:0000256" key="6">
    <source>
        <dbReference type="SAM" id="Phobius"/>
    </source>
</evidence>